<dbReference type="AlphaFoldDB" id="A0A1F7V6S0"/>
<protein>
    <recommendedName>
        <fullName evidence="3">Polymerase nucleotidyl transferase domain-containing protein</fullName>
    </recommendedName>
</protein>
<dbReference type="Proteomes" id="UP000176593">
    <property type="component" value="Unassembled WGS sequence"/>
</dbReference>
<reference evidence="1 2" key="1">
    <citation type="journal article" date="2016" name="Nat. Commun.">
        <title>Thousands of microbial genomes shed light on interconnected biogeochemical processes in an aquifer system.</title>
        <authorList>
            <person name="Anantharaman K."/>
            <person name="Brown C.T."/>
            <person name="Hug L.A."/>
            <person name="Sharon I."/>
            <person name="Castelle C.J."/>
            <person name="Probst A.J."/>
            <person name="Thomas B.C."/>
            <person name="Singh A."/>
            <person name="Wilkins M.J."/>
            <person name="Karaoz U."/>
            <person name="Brodie E.L."/>
            <person name="Williams K.H."/>
            <person name="Hubbard S.S."/>
            <person name="Banfield J.F."/>
        </authorList>
    </citation>
    <scope>NUCLEOTIDE SEQUENCE [LARGE SCALE GENOMIC DNA]</scope>
</reference>
<gene>
    <name evidence="1" type="ORF">A3I41_01405</name>
</gene>
<evidence type="ECO:0000313" key="2">
    <source>
        <dbReference type="Proteomes" id="UP000176593"/>
    </source>
</evidence>
<evidence type="ECO:0000313" key="1">
    <source>
        <dbReference type="EMBL" id="OGL86210.1"/>
    </source>
</evidence>
<dbReference type="EMBL" id="MGEQ01000010">
    <property type="protein sequence ID" value="OGL86210.1"/>
    <property type="molecule type" value="Genomic_DNA"/>
</dbReference>
<accession>A0A1F7V6S0</accession>
<evidence type="ECO:0008006" key="3">
    <source>
        <dbReference type="Google" id="ProtNLM"/>
    </source>
</evidence>
<proteinExistence type="predicted"/>
<name>A0A1F7V6S0_9BACT</name>
<sequence>MPSTDLEQSIIRTLCWFSISARPVTGFEIWKWLIDPARAYDLSEVYRVINSSEWVRSRMIEQGGFYVIGGAAKPLMSFEGLRETRSKNYMNAVKKFYKLRRAMKYFRLFSSVYAVGAVNSIAWWNTNEQSDIDLFVITKPGSIWSTRFWMVLPFILFGVRPGASKQDPFCFSFFVSHDALALEHLRFPEGDHEFTFWLKSLVPLYDRGEEFRVLTHANPWANHALPNVSSRYVHPLHQSSSCLPAGKAPVPTLPPLEPLYRSIQRKRFPLAIRQLENKDSRVVINDQLLKFHVTDRRAEFEKTYQELIQKMIA</sequence>
<organism evidence="1 2">
    <name type="scientific">Candidatus Uhrbacteria bacterium RIFCSPLOWO2_02_FULL_48_18</name>
    <dbReference type="NCBI Taxonomy" id="1802408"/>
    <lineage>
        <taxon>Bacteria</taxon>
        <taxon>Candidatus Uhriibacteriota</taxon>
    </lineage>
</organism>
<comment type="caution">
    <text evidence="1">The sequence shown here is derived from an EMBL/GenBank/DDBJ whole genome shotgun (WGS) entry which is preliminary data.</text>
</comment>